<keyword evidence="2" id="KW-0732">Signal</keyword>
<evidence type="ECO:0000313" key="4">
    <source>
        <dbReference type="Proteomes" id="UP000663868"/>
    </source>
</evidence>
<organism evidence="3 4">
    <name type="scientific">Adineta steineri</name>
    <dbReference type="NCBI Taxonomy" id="433720"/>
    <lineage>
        <taxon>Eukaryota</taxon>
        <taxon>Metazoa</taxon>
        <taxon>Spiralia</taxon>
        <taxon>Gnathifera</taxon>
        <taxon>Rotifera</taxon>
        <taxon>Eurotatoria</taxon>
        <taxon>Bdelloidea</taxon>
        <taxon>Adinetida</taxon>
        <taxon>Adinetidae</taxon>
        <taxon>Adineta</taxon>
    </lineage>
</organism>
<dbReference type="EMBL" id="CAJOBB010015771">
    <property type="protein sequence ID" value="CAF4320700.1"/>
    <property type="molecule type" value="Genomic_DNA"/>
</dbReference>
<dbReference type="Proteomes" id="UP000663868">
    <property type="component" value="Unassembled WGS sequence"/>
</dbReference>
<reference evidence="3" key="1">
    <citation type="submission" date="2021-02" db="EMBL/GenBank/DDBJ databases">
        <authorList>
            <person name="Nowell W R."/>
        </authorList>
    </citation>
    <scope>NUCLEOTIDE SEQUENCE</scope>
</reference>
<accession>A0A820J2T2</accession>
<gene>
    <name evidence="3" type="ORF">KXQ929_LOCUS46607</name>
</gene>
<protein>
    <submittedName>
        <fullName evidence="3">Uncharacterized protein</fullName>
    </submittedName>
</protein>
<sequence length="73" mass="8347">IKKLRLFLFLLLFVSYEVIDDDDDVVRNSSLKPSTFYGLTRNGLIFAKHTTGNDGEEQLDAERATHPSMDNEE</sequence>
<proteinExistence type="predicted"/>
<name>A0A820J2T2_9BILA</name>
<feature type="signal peptide" evidence="2">
    <location>
        <begin position="1"/>
        <end position="20"/>
    </location>
</feature>
<evidence type="ECO:0000256" key="2">
    <source>
        <dbReference type="SAM" id="SignalP"/>
    </source>
</evidence>
<evidence type="ECO:0000313" key="3">
    <source>
        <dbReference type="EMBL" id="CAF4320700.1"/>
    </source>
</evidence>
<evidence type="ECO:0000256" key="1">
    <source>
        <dbReference type="SAM" id="MobiDB-lite"/>
    </source>
</evidence>
<feature type="region of interest" description="Disordered" evidence="1">
    <location>
        <begin position="50"/>
        <end position="73"/>
    </location>
</feature>
<dbReference type="AlphaFoldDB" id="A0A820J2T2"/>
<comment type="caution">
    <text evidence="3">The sequence shown here is derived from an EMBL/GenBank/DDBJ whole genome shotgun (WGS) entry which is preliminary data.</text>
</comment>
<feature type="non-terminal residue" evidence="3">
    <location>
        <position position="1"/>
    </location>
</feature>
<feature type="chain" id="PRO_5032540502" evidence="2">
    <location>
        <begin position="21"/>
        <end position="73"/>
    </location>
</feature>